<dbReference type="AlphaFoldDB" id="A0A930G0E7"/>
<proteinExistence type="predicted"/>
<accession>A0A930G0E7</accession>
<evidence type="ECO:0000313" key="2">
    <source>
        <dbReference type="EMBL" id="MBF1166156.1"/>
    </source>
</evidence>
<comment type="caution">
    <text evidence="2">The sequence shown here is derived from an EMBL/GenBank/DDBJ whole genome shotgun (WGS) entry which is preliminary data.</text>
</comment>
<feature type="region of interest" description="Disordered" evidence="1">
    <location>
        <begin position="1"/>
        <end position="35"/>
    </location>
</feature>
<gene>
    <name evidence="2" type="ORF">HXL68_14080</name>
</gene>
<dbReference type="EMBL" id="JABZMI010000365">
    <property type="protein sequence ID" value="MBF1166156.1"/>
    <property type="molecule type" value="Genomic_DNA"/>
</dbReference>
<name>A0A930G0E7_9RHOO</name>
<dbReference type="Proteomes" id="UP000718593">
    <property type="component" value="Unassembled WGS sequence"/>
</dbReference>
<sequence>MNENTENADQSATTTARKARTPRQPRLDQPLASKASQLEDAAYGRLLERADVKEALFRVGSAQAKRDSVSRKLCAGSAAVSVDDLSRWEGELAAAKEGLVALAKHSPLLLKHPMLAAH</sequence>
<feature type="compositionally biased region" description="Polar residues" evidence="1">
    <location>
        <begin position="1"/>
        <end position="11"/>
    </location>
</feature>
<protein>
    <submittedName>
        <fullName evidence="2">Uncharacterized protein</fullName>
    </submittedName>
</protein>
<organism evidence="2 3">
    <name type="scientific">Dechloromonas agitata</name>
    <dbReference type="NCBI Taxonomy" id="73030"/>
    <lineage>
        <taxon>Bacteria</taxon>
        <taxon>Pseudomonadati</taxon>
        <taxon>Pseudomonadota</taxon>
        <taxon>Betaproteobacteria</taxon>
        <taxon>Rhodocyclales</taxon>
        <taxon>Azonexaceae</taxon>
        <taxon>Dechloromonas</taxon>
    </lineage>
</organism>
<evidence type="ECO:0000256" key="1">
    <source>
        <dbReference type="SAM" id="MobiDB-lite"/>
    </source>
</evidence>
<reference evidence="2" key="1">
    <citation type="submission" date="2020-04" db="EMBL/GenBank/DDBJ databases">
        <title>Deep metagenomics examines the oral microbiome during advanced dental caries in children, revealing novel taxa and co-occurrences with host molecules.</title>
        <authorList>
            <person name="Baker J.L."/>
            <person name="Morton J.T."/>
            <person name="Dinis M."/>
            <person name="Alvarez R."/>
            <person name="Tran N.C."/>
            <person name="Knight R."/>
            <person name="Edlund A."/>
        </authorList>
    </citation>
    <scope>NUCLEOTIDE SEQUENCE</scope>
    <source>
        <strain evidence="2">JCVI_32_bin.24</strain>
    </source>
</reference>
<evidence type="ECO:0000313" key="3">
    <source>
        <dbReference type="Proteomes" id="UP000718593"/>
    </source>
</evidence>